<accession>A0A937RIQ5</accession>
<dbReference type="CDD" id="cd06587">
    <property type="entry name" value="VOC"/>
    <property type="match status" value="1"/>
</dbReference>
<evidence type="ECO:0000313" key="3">
    <source>
        <dbReference type="EMBL" id="MBL7627098.1"/>
    </source>
</evidence>
<comment type="caution">
    <text evidence="3">The sequence shown here is derived from an EMBL/GenBank/DDBJ whole genome shotgun (WGS) entry which is preliminary data.</text>
</comment>
<dbReference type="Proteomes" id="UP000604475">
    <property type="component" value="Unassembled WGS sequence"/>
</dbReference>
<dbReference type="PROSITE" id="PS51819">
    <property type="entry name" value="VOC"/>
    <property type="match status" value="1"/>
</dbReference>
<dbReference type="AlphaFoldDB" id="A0A937RIQ5"/>
<gene>
    <name evidence="3" type="ORF">I7412_07945</name>
</gene>
<keyword evidence="4" id="KW-1185">Reference proteome</keyword>
<reference evidence="3" key="1">
    <citation type="submission" date="2020-12" db="EMBL/GenBank/DDBJ databases">
        <title>Genomic characterization of non-nitrogen-fixing Frankia strains.</title>
        <authorList>
            <person name="Carlos-Shanley C."/>
            <person name="Guerra T."/>
            <person name="Hahn D."/>
        </authorList>
    </citation>
    <scope>NUCLEOTIDE SEQUENCE</scope>
    <source>
        <strain evidence="3">CN6</strain>
    </source>
</reference>
<dbReference type="Gene3D" id="3.10.180.10">
    <property type="entry name" value="2,3-Dihydroxybiphenyl 1,2-Dioxygenase, domain 1"/>
    <property type="match status" value="1"/>
</dbReference>
<organism evidence="3 4">
    <name type="scientific">Frankia nepalensis</name>
    <dbReference type="NCBI Taxonomy" id="1836974"/>
    <lineage>
        <taxon>Bacteria</taxon>
        <taxon>Bacillati</taxon>
        <taxon>Actinomycetota</taxon>
        <taxon>Actinomycetes</taxon>
        <taxon>Frankiales</taxon>
        <taxon>Frankiaceae</taxon>
        <taxon>Frankia</taxon>
    </lineage>
</organism>
<protein>
    <submittedName>
        <fullName evidence="3">VOC family protein</fullName>
    </submittedName>
</protein>
<dbReference type="InterPro" id="IPR037523">
    <property type="entry name" value="VOC_core"/>
</dbReference>
<dbReference type="InterPro" id="IPR029068">
    <property type="entry name" value="Glyas_Bleomycin-R_OHBP_Dase"/>
</dbReference>
<evidence type="ECO:0000256" key="1">
    <source>
        <dbReference type="SAM" id="MobiDB-lite"/>
    </source>
</evidence>
<feature type="domain" description="VOC" evidence="2">
    <location>
        <begin position="20"/>
        <end position="146"/>
    </location>
</feature>
<dbReference type="Pfam" id="PF00903">
    <property type="entry name" value="Glyoxalase"/>
    <property type="match status" value="1"/>
</dbReference>
<evidence type="ECO:0000259" key="2">
    <source>
        <dbReference type="PROSITE" id="PS51819"/>
    </source>
</evidence>
<evidence type="ECO:0000313" key="4">
    <source>
        <dbReference type="Proteomes" id="UP000604475"/>
    </source>
</evidence>
<sequence length="167" mass="17837">MAPEQLQEESEGNPGALLNGVDHVAVLTRDTERLHAFYREVFDATVRYEVPGPGGGRISFLQVGPTTGLNIYEIPGNTEAGRQTPMFGRGRLDHLGLRAASPQAFGVIRERLVARGASDGFVTDFGPTLSLFFRDPDGLEAEVCVPNPAGRPGVHNPPGTPASGYQP</sequence>
<dbReference type="RefSeq" id="WP_203001736.1">
    <property type="nucleotide sequence ID" value="NZ_JADWYU010000219.1"/>
</dbReference>
<name>A0A937RIQ5_9ACTN</name>
<dbReference type="SUPFAM" id="SSF54593">
    <property type="entry name" value="Glyoxalase/Bleomycin resistance protein/Dihydroxybiphenyl dioxygenase"/>
    <property type="match status" value="1"/>
</dbReference>
<dbReference type="InterPro" id="IPR004360">
    <property type="entry name" value="Glyas_Fos-R_dOase_dom"/>
</dbReference>
<dbReference type="EMBL" id="JAEACQ010000155">
    <property type="protein sequence ID" value="MBL7627098.1"/>
    <property type="molecule type" value="Genomic_DNA"/>
</dbReference>
<feature type="region of interest" description="Disordered" evidence="1">
    <location>
        <begin position="148"/>
        <end position="167"/>
    </location>
</feature>
<proteinExistence type="predicted"/>